<dbReference type="Pfam" id="PF23562">
    <property type="entry name" value="AMP-binding_C_3"/>
    <property type="match status" value="1"/>
</dbReference>
<evidence type="ECO:0000256" key="1">
    <source>
        <dbReference type="ARBA" id="ARBA00022450"/>
    </source>
</evidence>
<dbReference type="EMBL" id="ML213654">
    <property type="protein sequence ID" value="TFK33135.1"/>
    <property type="molecule type" value="Genomic_DNA"/>
</dbReference>
<dbReference type="PANTHER" id="PTHR43439">
    <property type="entry name" value="PHENYLACETATE-COENZYME A LIGASE"/>
    <property type="match status" value="1"/>
</dbReference>
<dbReference type="PANTHER" id="PTHR43439:SF2">
    <property type="entry name" value="ENZYME, PUTATIVE (JCVI)-RELATED"/>
    <property type="match status" value="1"/>
</dbReference>
<dbReference type="InterPro" id="IPR000873">
    <property type="entry name" value="AMP-dep_synth/lig_dom"/>
</dbReference>
<reference evidence="4 5" key="1">
    <citation type="journal article" date="2019" name="Nat. Ecol. Evol.">
        <title>Megaphylogeny resolves global patterns of mushroom evolution.</title>
        <authorList>
            <person name="Varga T."/>
            <person name="Krizsan K."/>
            <person name="Foldi C."/>
            <person name="Dima B."/>
            <person name="Sanchez-Garcia M."/>
            <person name="Sanchez-Ramirez S."/>
            <person name="Szollosi G.J."/>
            <person name="Szarkandi J.G."/>
            <person name="Papp V."/>
            <person name="Albert L."/>
            <person name="Andreopoulos W."/>
            <person name="Angelini C."/>
            <person name="Antonin V."/>
            <person name="Barry K.W."/>
            <person name="Bougher N.L."/>
            <person name="Buchanan P."/>
            <person name="Buyck B."/>
            <person name="Bense V."/>
            <person name="Catcheside P."/>
            <person name="Chovatia M."/>
            <person name="Cooper J."/>
            <person name="Damon W."/>
            <person name="Desjardin D."/>
            <person name="Finy P."/>
            <person name="Geml J."/>
            <person name="Haridas S."/>
            <person name="Hughes K."/>
            <person name="Justo A."/>
            <person name="Karasinski D."/>
            <person name="Kautmanova I."/>
            <person name="Kiss B."/>
            <person name="Kocsube S."/>
            <person name="Kotiranta H."/>
            <person name="LaButti K.M."/>
            <person name="Lechner B.E."/>
            <person name="Liimatainen K."/>
            <person name="Lipzen A."/>
            <person name="Lukacs Z."/>
            <person name="Mihaltcheva S."/>
            <person name="Morgado L.N."/>
            <person name="Niskanen T."/>
            <person name="Noordeloos M.E."/>
            <person name="Ohm R.A."/>
            <person name="Ortiz-Santana B."/>
            <person name="Ovrebo C."/>
            <person name="Racz N."/>
            <person name="Riley R."/>
            <person name="Savchenko A."/>
            <person name="Shiryaev A."/>
            <person name="Soop K."/>
            <person name="Spirin V."/>
            <person name="Szebenyi C."/>
            <person name="Tomsovsky M."/>
            <person name="Tulloss R.E."/>
            <person name="Uehling J."/>
            <person name="Grigoriev I.V."/>
            <person name="Vagvolgyi C."/>
            <person name="Papp T."/>
            <person name="Martin F.M."/>
            <person name="Miettinen O."/>
            <person name="Hibbett D.S."/>
            <person name="Nagy L.G."/>
        </authorList>
    </citation>
    <scope>NUCLEOTIDE SEQUENCE [LARGE SCALE GENOMIC DNA]</scope>
    <source>
        <strain evidence="4 5">CBS 166.37</strain>
    </source>
</reference>
<dbReference type="Proteomes" id="UP000308652">
    <property type="component" value="Unassembled WGS sequence"/>
</dbReference>
<evidence type="ECO:0000313" key="4">
    <source>
        <dbReference type="EMBL" id="TFK33135.1"/>
    </source>
</evidence>
<dbReference type="Pfam" id="PF00501">
    <property type="entry name" value="AMP-binding"/>
    <property type="match status" value="1"/>
</dbReference>
<evidence type="ECO:0000256" key="2">
    <source>
        <dbReference type="ARBA" id="ARBA00022553"/>
    </source>
</evidence>
<accession>A0A5C3LK89</accession>
<gene>
    <name evidence="4" type="ORF">BDQ12DRAFT_728015</name>
</gene>
<dbReference type="PROSITE" id="PS00455">
    <property type="entry name" value="AMP_BINDING"/>
    <property type="match status" value="1"/>
</dbReference>
<name>A0A5C3LK89_9AGAR</name>
<keyword evidence="5" id="KW-1185">Reference proteome</keyword>
<dbReference type="AlphaFoldDB" id="A0A5C3LK89"/>
<keyword evidence="2" id="KW-0597">Phosphoprotein</keyword>
<dbReference type="STRING" id="68775.A0A5C3LK89"/>
<dbReference type="InterPro" id="IPR020845">
    <property type="entry name" value="AMP-binding_CS"/>
</dbReference>
<evidence type="ECO:0000313" key="5">
    <source>
        <dbReference type="Proteomes" id="UP000308652"/>
    </source>
</evidence>
<evidence type="ECO:0000259" key="3">
    <source>
        <dbReference type="Pfam" id="PF00501"/>
    </source>
</evidence>
<proteinExistence type="predicted"/>
<sequence length="574" mass="63413">MPEEFLLPIPVSGKAYSAASSRSFKLPPLDGSLTLPEIYDWHFENNSRHTVFMYESVGGVGYTHLSYAEIVPAAHKAAKHVAANIGLDLDLLQQDTGVSPVAAIFGPDTIAGFCTILGMIRVGIPIFNISPHISPASVARLLQRSGAEHLLISSDASLQELVRRSQTEDFPSNIKISVLPTFGEIFSDDPHVPLKPIVYDLEGPVVLTHSSGSTSLPKTIPCTHPFLLQCGVAPLYGSHNYCNEIFAWHTVSMNHGTGIHLLAWLPLTGMIVAVLPPCLPSLPTSAALLKSFARLKADYLVTFPKYLEDWSCSGDNIELLKLAKAVIFVGGFLNLTIGDLLATKGVRLHPLFGMAEAGVIGSFLPSHALPVNQGLDWEYFPLTPHSGGQFIDAGDNFYELVIVKSATKHLQVINTTFGSNEAYRSYDLFLEHPEKPGFWKVVGRMSDRITHANGKKIDTVPFEHAMSSDPQIRGAVVFGDQKDRCGLLVELRDDFYFDPENKDMFCKFQEYIRLKLEEVNCQMPNYSQIYPDMVLTASKSKPFQYTEKGSLRKSEALRMYQAEIESMYSRIEGA</sequence>
<keyword evidence="1" id="KW-0596">Phosphopantetheine</keyword>
<dbReference type="Gene3D" id="3.40.50.12780">
    <property type="entry name" value="N-terminal domain of ligase-like"/>
    <property type="match status" value="1"/>
</dbReference>
<dbReference type="SUPFAM" id="SSF56801">
    <property type="entry name" value="Acetyl-CoA synthetase-like"/>
    <property type="match status" value="1"/>
</dbReference>
<dbReference type="InterPro" id="IPR042099">
    <property type="entry name" value="ANL_N_sf"/>
</dbReference>
<organism evidence="4 5">
    <name type="scientific">Crucibulum laeve</name>
    <dbReference type="NCBI Taxonomy" id="68775"/>
    <lineage>
        <taxon>Eukaryota</taxon>
        <taxon>Fungi</taxon>
        <taxon>Dikarya</taxon>
        <taxon>Basidiomycota</taxon>
        <taxon>Agaricomycotina</taxon>
        <taxon>Agaricomycetes</taxon>
        <taxon>Agaricomycetidae</taxon>
        <taxon>Agaricales</taxon>
        <taxon>Agaricineae</taxon>
        <taxon>Nidulariaceae</taxon>
        <taxon>Crucibulum</taxon>
    </lineage>
</organism>
<protein>
    <recommendedName>
        <fullName evidence="3">AMP-dependent synthetase/ligase domain-containing protein</fullName>
    </recommendedName>
</protein>
<feature type="domain" description="AMP-dependent synthetase/ligase" evidence="3">
    <location>
        <begin position="44"/>
        <end position="363"/>
    </location>
</feature>
<dbReference type="InterPro" id="IPR051414">
    <property type="entry name" value="Adenylate-forming_Reductase"/>
</dbReference>
<dbReference type="OrthoDB" id="429813at2759"/>